<dbReference type="AlphaFoldDB" id="A0A1C4XKZ4"/>
<gene>
    <name evidence="1" type="ORF">GA0070216_1052</name>
</gene>
<reference evidence="2" key="1">
    <citation type="submission" date="2016-06" db="EMBL/GenBank/DDBJ databases">
        <authorList>
            <person name="Varghese N."/>
            <person name="Submissions Spin"/>
        </authorList>
    </citation>
    <scope>NUCLEOTIDE SEQUENCE [LARGE SCALE GENOMIC DNA]</scope>
    <source>
        <strain evidence="2">DSM 44100</strain>
    </source>
</reference>
<protein>
    <submittedName>
        <fullName evidence="1">Uncharacterized protein</fullName>
    </submittedName>
</protein>
<keyword evidence="2" id="KW-1185">Reference proteome</keyword>
<evidence type="ECO:0000313" key="2">
    <source>
        <dbReference type="Proteomes" id="UP000198797"/>
    </source>
</evidence>
<dbReference type="Proteomes" id="UP000198797">
    <property type="component" value="Unassembled WGS sequence"/>
</dbReference>
<name>A0A1C4XKZ4_9ACTN</name>
<accession>A0A1C4XKZ4</accession>
<dbReference type="EMBL" id="FMCU01000005">
    <property type="protein sequence ID" value="SCF09056.1"/>
    <property type="molecule type" value="Genomic_DNA"/>
</dbReference>
<evidence type="ECO:0000313" key="1">
    <source>
        <dbReference type="EMBL" id="SCF09056.1"/>
    </source>
</evidence>
<dbReference type="STRING" id="121616.GA0070216_1052"/>
<proteinExistence type="predicted"/>
<sequence>MAAGGAAASAVIGTVIGAVANRITSSEQAVRDDRAVEQAKRTDAQRKPPIAANAYYYNRSDEAVAWVLPAPLTSDQRQELLTGWQRSADGEGPDSLPGVVHGVVRFTDARLTRLLTRIRISAVGQWTGPVFVRQIRARVLKRSAPMSGTLIFQGSQGDGEPLRGRLIHVFCVCCGCGGSRQVGVVSVVRRLARLSIMARVIMLAELWGRVS</sequence>
<organism evidence="1 2">
    <name type="scientific">Micromonospora matsumotoense</name>
    <dbReference type="NCBI Taxonomy" id="121616"/>
    <lineage>
        <taxon>Bacteria</taxon>
        <taxon>Bacillati</taxon>
        <taxon>Actinomycetota</taxon>
        <taxon>Actinomycetes</taxon>
        <taxon>Micromonosporales</taxon>
        <taxon>Micromonosporaceae</taxon>
        <taxon>Micromonospora</taxon>
    </lineage>
</organism>